<organism evidence="2">
    <name type="scientific">freshwater metagenome</name>
    <dbReference type="NCBI Taxonomy" id="449393"/>
    <lineage>
        <taxon>unclassified sequences</taxon>
        <taxon>metagenomes</taxon>
        <taxon>ecological metagenomes</taxon>
    </lineage>
</organism>
<dbReference type="AlphaFoldDB" id="A0A6J7KQ94"/>
<feature type="transmembrane region" description="Helical" evidence="1">
    <location>
        <begin position="12"/>
        <end position="31"/>
    </location>
</feature>
<protein>
    <submittedName>
        <fullName evidence="2">Unannotated protein</fullName>
    </submittedName>
</protein>
<dbReference type="EMBL" id="CAFBNE010000061">
    <property type="protein sequence ID" value="CAB4956599.1"/>
    <property type="molecule type" value="Genomic_DNA"/>
</dbReference>
<accession>A0A6J7KQ94</accession>
<evidence type="ECO:0000256" key="1">
    <source>
        <dbReference type="SAM" id="Phobius"/>
    </source>
</evidence>
<keyword evidence="1" id="KW-0812">Transmembrane</keyword>
<name>A0A6J7KQ94_9ZZZZ</name>
<sequence length="74" mass="8002">MPGETKREKDDSLVAVSTGTVIWLIVGGVLLVLRERIPQGSEWWLGTCAVAVISGVGGILYLRRRRRGTPRAGA</sequence>
<keyword evidence="1" id="KW-0472">Membrane</keyword>
<evidence type="ECO:0000313" key="2">
    <source>
        <dbReference type="EMBL" id="CAB4956599.1"/>
    </source>
</evidence>
<reference evidence="2" key="1">
    <citation type="submission" date="2020-05" db="EMBL/GenBank/DDBJ databases">
        <authorList>
            <person name="Chiriac C."/>
            <person name="Salcher M."/>
            <person name="Ghai R."/>
            <person name="Kavagutti S V."/>
        </authorList>
    </citation>
    <scope>NUCLEOTIDE SEQUENCE</scope>
</reference>
<gene>
    <name evidence="2" type="ORF">UFOPK3772_01908</name>
</gene>
<keyword evidence="1" id="KW-1133">Transmembrane helix</keyword>
<proteinExistence type="predicted"/>
<feature type="transmembrane region" description="Helical" evidence="1">
    <location>
        <begin position="43"/>
        <end position="62"/>
    </location>
</feature>